<evidence type="ECO:0000313" key="2">
    <source>
        <dbReference type="Proteomes" id="UP000694548"/>
    </source>
</evidence>
<proteinExistence type="predicted"/>
<evidence type="ECO:0000313" key="1">
    <source>
        <dbReference type="Ensembl" id="ENSNFUP00015026847.1"/>
    </source>
</evidence>
<reference evidence="1" key="1">
    <citation type="submission" date="2014-08" db="EMBL/GenBank/DDBJ databases">
        <authorList>
            <person name="Senf B."/>
            <person name="Petzold A."/>
            <person name="Downie B.R."/>
            <person name="Koch P."/>
            <person name="Platzer M."/>
        </authorList>
    </citation>
    <scope>NUCLEOTIDE SEQUENCE [LARGE SCALE GENOMIC DNA]</scope>
    <source>
        <strain evidence="1">GRZ</strain>
    </source>
</reference>
<dbReference type="Proteomes" id="UP000694548">
    <property type="component" value="Chromosome sgr10"/>
</dbReference>
<dbReference type="Ensembl" id="ENSNFUT00015028050.1">
    <property type="protein sequence ID" value="ENSNFUP00015026847.1"/>
    <property type="gene ID" value="ENSNFUG00015013016.1"/>
</dbReference>
<sequence length="121" mass="13733">TCSVDTRHVCLYPGVSSHRRGRDTRADASADASLINFLTSRCFIKCEIPGETLPVCTEEQRGRRRSQCLRTKLCPDCETVRVNGDRRADRTNQRTTSQNSSSCCWSVSFIFRVSEEKFMSC</sequence>
<protein>
    <submittedName>
        <fullName evidence="1">Uncharacterized protein</fullName>
    </submittedName>
</protein>
<accession>A0A8C6M302</accession>
<reference evidence="1" key="3">
    <citation type="submission" date="2025-09" db="UniProtKB">
        <authorList>
            <consortium name="Ensembl"/>
        </authorList>
    </citation>
    <scope>IDENTIFICATION</scope>
</reference>
<organism evidence="1 2">
    <name type="scientific">Nothobranchius furzeri</name>
    <name type="common">Turquoise killifish</name>
    <dbReference type="NCBI Taxonomy" id="105023"/>
    <lineage>
        <taxon>Eukaryota</taxon>
        <taxon>Metazoa</taxon>
        <taxon>Chordata</taxon>
        <taxon>Craniata</taxon>
        <taxon>Vertebrata</taxon>
        <taxon>Euteleostomi</taxon>
        <taxon>Actinopterygii</taxon>
        <taxon>Neopterygii</taxon>
        <taxon>Teleostei</taxon>
        <taxon>Neoteleostei</taxon>
        <taxon>Acanthomorphata</taxon>
        <taxon>Ovalentaria</taxon>
        <taxon>Atherinomorphae</taxon>
        <taxon>Cyprinodontiformes</taxon>
        <taxon>Nothobranchiidae</taxon>
        <taxon>Nothobranchius</taxon>
    </lineage>
</organism>
<reference evidence="1" key="2">
    <citation type="submission" date="2025-08" db="UniProtKB">
        <authorList>
            <consortium name="Ensembl"/>
        </authorList>
    </citation>
    <scope>IDENTIFICATION</scope>
</reference>
<name>A0A8C6M302_NOTFU</name>
<dbReference type="AlphaFoldDB" id="A0A8C6M302"/>
<keyword evidence="2" id="KW-1185">Reference proteome</keyword>